<dbReference type="STRING" id="563176.SAMN04488090_4463"/>
<sequence>MNRNGNICDIVRAFSLLRLYQSIGGRQRPAIAEPALKQSRHVTFFRFVGLSALPGDGNRTPASPLFRQVPVVFCERPLLPMPSLPDNVCYLATQTLNTTPLFISPVQWSFPNGCRHRVAERIPERRTDRISEISSHKNAGFYGPAIFLLFPGKYPDNRLFQLNETGIERIVFIVKANEHHAGYFTVFRQEATYRSNSNFRRLFFGKPVYAGTDIGKCDSTYRMVCGQEKAIEISRG</sequence>
<dbReference type="AlphaFoldDB" id="A0A1G9WXB9"/>
<dbReference type="EMBL" id="FNGS01000010">
    <property type="protein sequence ID" value="SDM88806.1"/>
    <property type="molecule type" value="Genomic_DNA"/>
</dbReference>
<evidence type="ECO:0000313" key="1">
    <source>
        <dbReference type="EMBL" id="SDM88806.1"/>
    </source>
</evidence>
<keyword evidence="2" id="KW-1185">Reference proteome</keyword>
<name>A0A1G9WXB9_9BACT</name>
<protein>
    <submittedName>
        <fullName evidence="1">Uncharacterized protein</fullName>
    </submittedName>
</protein>
<evidence type="ECO:0000313" key="2">
    <source>
        <dbReference type="Proteomes" id="UP000198901"/>
    </source>
</evidence>
<organism evidence="1 2">
    <name type="scientific">Siphonobacter aquaeclarae</name>
    <dbReference type="NCBI Taxonomy" id="563176"/>
    <lineage>
        <taxon>Bacteria</taxon>
        <taxon>Pseudomonadati</taxon>
        <taxon>Bacteroidota</taxon>
        <taxon>Cytophagia</taxon>
        <taxon>Cytophagales</taxon>
        <taxon>Cytophagaceae</taxon>
        <taxon>Siphonobacter</taxon>
    </lineage>
</organism>
<reference evidence="1 2" key="1">
    <citation type="submission" date="2016-10" db="EMBL/GenBank/DDBJ databases">
        <authorList>
            <person name="de Groot N.N."/>
        </authorList>
    </citation>
    <scope>NUCLEOTIDE SEQUENCE [LARGE SCALE GENOMIC DNA]</scope>
    <source>
        <strain evidence="1 2">DSM 21668</strain>
    </source>
</reference>
<dbReference type="Proteomes" id="UP000198901">
    <property type="component" value="Unassembled WGS sequence"/>
</dbReference>
<gene>
    <name evidence="1" type="ORF">SAMN04488090_4463</name>
</gene>
<accession>A0A1G9WXB9</accession>
<proteinExistence type="predicted"/>